<dbReference type="PANTHER" id="PTHR43364">
    <property type="entry name" value="NADH-SPECIFIC METHYLGLYOXAL REDUCTASE-RELATED"/>
    <property type="match status" value="1"/>
</dbReference>
<dbReference type="AlphaFoldDB" id="A0A178XQB3"/>
<dbReference type="PANTHER" id="PTHR43364:SF4">
    <property type="entry name" value="NAD(P)-LINKED OXIDOREDUCTASE SUPERFAMILY PROTEIN"/>
    <property type="match status" value="1"/>
</dbReference>
<dbReference type="Gene3D" id="3.20.20.100">
    <property type="entry name" value="NADP-dependent oxidoreductase domain"/>
    <property type="match status" value="1"/>
</dbReference>
<comment type="caution">
    <text evidence="3">The sequence shown here is derived from an EMBL/GenBank/DDBJ whole genome shotgun (WGS) entry which is preliminary data.</text>
</comment>
<dbReference type="InterPro" id="IPR023210">
    <property type="entry name" value="NADP_OxRdtase_dom"/>
</dbReference>
<evidence type="ECO:0000256" key="1">
    <source>
        <dbReference type="ARBA" id="ARBA00023002"/>
    </source>
</evidence>
<accession>A0A178XQB3</accession>
<evidence type="ECO:0000259" key="2">
    <source>
        <dbReference type="Pfam" id="PF00248"/>
    </source>
</evidence>
<dbReference type="GO" id="GO:0005829">
    <property type="term" value="C:cytosol"/>
    <property type="evidence" value="ECO:0007669"/>
    <property type="project" value="TreeGrafter"/>
</dbReference>
<feature type="domain" description="NADP-dependent oxidoreductase" evidence="2">
    <location>
        <begin position="24"/>
        <end position="330"/>
    </location>
</feature>
<dbReference type="InterPro" id="IPR036812">
    <property type="entry name" value="NAD(P)_OxRdtase_dom_sf"/>
</dbReference>
<dbReference type="OrthoDB" id="9803483at2"/>
<dbReference type="GO" id="GO:0016491">
    <property type="term" value="F:oxidoreductase activity"/>
    <property type="evidence" value="ECO:0007669"/>
    <property type="project" value="UniProtKB-KW"/>
</dbReference>
<reference evidence="3 4" key="1">
    <citation type="journal article" date="2016" name="Int. J. Syst. Evol. Microbiol.">
        <title>Ensifer glycinis sp. nov., an novel rhizobial species associated with Glycine spp.</title>
        <authorList>
            <person name="Yan H."/>
            <person name="Yan J."/>
            <person name="Sui X.H."/>
            <person name="Wang E.T."/>
            <person name="Chen W.X."/>
            <person name="Zhang X.X."/>
            <person name="Chen W.F."/>
        </authorList>
    </citation>
    <scope>NUCLEOTIDE SEQUENCE [LARGE SCALE GENOMIC DNA]</scope>
    <source>
        <strain evidence="3 4">CCBAU 23380</strain>
    </source>
</reference>
<gene>
    <name evidence="3" type="ORF">AU381_17810</name>
</gene>
<sequence length="338" mass="36355">MLAIDISAVSHRSLGRSGLSAGSIGLGCWAIGGYFTLNGKPDGWGDVDDEQSIRAIRLGLDMGASLIDTADAYGTGHSEEVIGRALKGRRGDAIIATKFGYTYERAARALVSTDVSPAYVEEACAASLQRLGTDYIDLYQIHVGELSDDQADAAGEMLEKLAERGAIRFWGWSTDNAAAAKRMVKFPHFVAVQQELNVFVDGPDMLTMCEANDLASLNRSPLAMGFLTGKFGPDMRLPQNDVRAAGHSWVRFFEDGKARADYLQRLAQIRELLQTGGRTLAQGALGWTLARSPGTFPIPGFKTEAQVRENLGALEMGPLPAATMAEIGELLGRGIEQN</sequence>
<dbReference type="Proteomes" id="UP000094025">
    <property type="component" value="Unassembled WGS sequence"/>
</dbReference>
<proteinExistence type="predicted"/>
<evidence type="ECO:0000313" key="3">
    <source>
        <dbReference type="EMBL" id="OAP36942.1"/>
    </source>
</evidence>
<keyword evidence="4" id="KW-1185">Reference proteome</keyword>
<dbReference type="InterPro" id="IPR050523">
    <property type="entry name" value="AKR_Detox_Biosynth"/>
</dbReference>
<keyword evidence="1" id="KW-0560">Oxidoreductase</keyword>
<dbReference type="RefSeq" id="WP_064244164.1">
    <property type="nucleotide sequence ID" value="NZ_LPUX01000064.1"/>
</dbReference>
<protein>
    <submittedName>
        <fullName evidence="3">Aldo/keto reductase</fullName>
    </submittedName>
</protein>
<name>A0A178XQB3_9HYPH</name>
<dbReference type="SUPFAM" id="SSF51430">
    <property type="entry name" value="NAD(P)-linked oxidoreductase"/>
    <property type="match status" value="1"/>
</dbReference>
<dbReference type="STRING" id="1472378.AU381_17810"/>
<dbReference type="EMBL" id="LPUX01000064">
    <property type="protein sequence ID" value="OAP36942.1"/>
    <property type="molecule type" value="Genomic_DNA"/>
</dbReference>
<dbReference type="Pfam" id="PF00248">
    <property type="entry name" value="Aldo_ket_red"/>
    <property type="match status" value="1"/>
</dbReference>
<evidence type="ECO:0000313" key="4">
    <source>
        <dbReference type="Proteomes" id="UP000094025"/>
    </source>
</evidence>
<organism evidence="3 4">
    <name type="scientific">Sinorhizobium glycinis</name>
    <dbReference type="NCBI Taxonomy" id="1472378"/>
    <lineage>
        <taxon>Bacteria</taxon>
        <taxon>Pseudomonadati</taxon>
        <taxon>Pseudomonadota</taxon>
        <taxon>Alphaproteobacteria</taxon>
        <taxon>Hyphomicrobiales</taxon>
        <taxon>Rhizobiaceae</taxon>
        <taxon>Sinorhizobium/Ensifer group</taxon>
        <taxon>Sinorhizobium</taxon>
    </lineage>
</organism>